<dbReference type="AlphaFoldDB" id="A0A9W6UYK5"/>
<protein>
    <submittedName>
        <fullName evidence="1">Uncharacterized protein</fullName>
    </submittedName>
</protein>
<proteinExistence type="predicted"/>
<reference evidence="1" key="1">
    <citation type="submission" date="2023-02" db="EMBL/GenBank/DDBJ databases">
        <title>Kitasatospora phosalacinea NBRC 14627.</title>
        <authorList>
            <person name="Ichikawa N."/>
            <person name="Sato H."/>
            <person name="Tonouchi N."/>
        </authorList>
    </citation>
    <scope>NUCLEOTIDE SEQUENCE</scope>
    <source>
        <strain evidence="1">NBRC 14627</strain>
    </source>
</reference>
<gene>
    <name evidence="1" type="ORF">Kpho02_10600</name>
</gene>
<comment type="caution">
    <text evidence="1">The sequence shown here is derived from an EMBL/GenBank/DDBJ whole genome shotgun (WGS) entry which is preliminary data.</text>
</comment>
<name>A0A9W6UYK5_9ACTN</name>
<evidence type="ECO:0000313" key="1">
    <source>
        <dbReference type="EMBL" id="GLW68761.1"/>
    </source>
</evidence>
<accession>A0A9W6UYK5</accession>
<dbReference type="EMBL" id="BSSA01000002">
    <property type="protein sequence ID" value="GLW68761.1"/>
    <property type="molecule type" value="Genomic_DNA"/>
</dbReference>
<sequence>MLKVRRILVSAVLLGITVFLGVSPASADSYWRTSETAVAPVALMDMDSHW</sequence>
<dbReference type="Proteomes" id="UP001165041">
    <property type="component" value="Unassembled WGS sequence"/>
</dbReference>
<organism evidence="1 2">
    <name type="scientific">Kitasatospora phosalacinea</name>
    <dbReference type="NCBI Taxonomy" id="2065"/>
    <lineage>
        <taxon>Bacteria</taxon>
        <taxon>Bacillati</taxon>
        <taxon>Actinomycetota</taxon>
        <taxon>Actinomycetes</taxon>
        <taxon>Kitasatosporales</taxon>
        <taxon>Streptomycetaceae</taxon>
        <taxon>Kitasatospora</taxon>
    </lineage>
</organism>
<evidence type="ECO:0000313" key="2">
    <source>
        <dbReference type="Proteomes" id="UP001165041"/>
    </source>
</evidence>